<feature type="non-terminal residue" evidence="1">
    <location>
        <position position="1"/>
    </location>
</feature>
<evidence type="ECO:0000313" key="1">
    <source>
        <dbReference type="EMBL" id="SVC48654.1"/>
    </source>
</evidence>
<protein>
    <submittedName>
        <fullName evidence="1">Uncharacterized protein</fullName>
    </submittedName>
</protein>
<organism evidence="1">
    <name type="scientific">marine metagenome</name>
    <dbReference type="NCBI Taxonomy" id="408172"/>
    <lineage>
        <taxon>unclassified sequences</taxon>
        <taxon>metagenomes</taxon>
        <taxon>ecological metagenomes</taxon>
    </lineage>
</organism>
<accession>A0A382MI58</accession>
<proteinExistence type="predicted"/>
<dbReference type="EMBL" id="UINC01093879">
    <property type="protein sequence ID" value="SVC48654.1"/>
    <property type="molecule type" value="Genomic_DNA"/>
</dbReference>
<gene>
    <name evidence="1" type="ORF">METZ01_LOCUS301508</name>
</gene>
<sequence length="270" mass="30504">LVISGWLVCSPLTIGADRPANPTDTANQQQVRQEALRMAKERERAGKLAFDVIKQSYQAKRRALDGLLAAARAKQQKIATLATAAKKRQEEIDFAKARALAETQLIAKIISERQAAEELAVTEVIRQLEQENPNFREEALRLAKQNAEQGQAESVTDLLDLPVLNNALPMTYHQGGAPRDNLVAKISPTRPRVAQPTQNNPDQQAVERAVKQRLALRKVTDIARQVKTRQAEETRKSMETRRQELIDLYKQDKITASEYYRRRHLLDQGQ</sequence>
<reference evidence="1" key="1">
    <citation type="submission" date="2018-05" db="EMBL/GenBank/DDBJ databases">
        <authorList>
            <person name="Lanie J.A."/>
            <person name="Ng W.-L."/>
            <person name="Kazmierczak K.M."/>
            <person name="Andrzejewski T.M."/>
            <person name="Davidsen T.M."/>
            <person name="Wayne K.J."/>
            <person name="Tettelin H."/>
            <person name="Glass J.I."/>
            <person name="Rusch D."/>
            <person name="Podicherti R."/>
            <person name="Tsui H.-C.T."/>
            <person name="Winkler M.E."/>
        </authorList>
    </citation>
    <scope>NUCLEOTIDE SEQUENCE</scope>
</reference>
<dbReference type="AlphaFoldDB" id="A0A382MI58"/>
<name>A0A382MI58_9ZZZZ</name>